<evidence type="ECO:0000256" key="3">
    <source>
        <dbReference type="ARBA" id="ARBA00022989"/>
    </source>
</evidence>
<accession>A0A5C3FF09</accession>
<keyword evidence="7" id="KW-1185">Reference proteome</keyword>
<protein>
    <submittedName>
        <fullName evidence="6">Uncharacterized protein</fullName>
    </submittedName>
</protein>
<evidence type="ECO:0000256" key="4">
    <source>
        <dbReference type="ARBA" id="ARBA00023136"/>
    </source>
</evidence>
<dbReference type="Pfam" id="PF01124">
    <property type="entry name" value="MAPEG"/>
    <property type="match status" value="1"/>
</dbReference>
<dbReference type="OrthoDB" id="2122304at2759"/>
<comment type="subcellular location">
    <subcellularLocation>
        <location evidence="1">Membrane</location>
    </subcellularLocation>
</comment>
<dbReference type="AlphaFoldDB" id="A0A5C3FF09"/>
<dbReference type="PANTHER" id="PTHR35371:SF1">
    <property type="entry name" value="BLR7753 PROTEIN"/>
    <property type="match status" value="1"/>
</dbReference>
<organism evidence="6 7">
    <name type="scientific">Pseudozyma antarctica</name>
    <name type="common">Yeast</name>
    <name type="synonym">Candida antarctica</name>
    <dbReference type="NCBI Taxonomy" id="84753"/>
    <lineage>
        <taxon>Eukaryota</taxon>
        <taxon>Fungi</taxon>
        <taxon>Dikarya</taxon>
        <taxon>Basidiomycota</taxon>
        <taxon>Ustilaginomycotina</taxon>
        <taxon>Ustilaginomycetes</taxon>
        <taxon>Ustilaginales</taxon>
        <taxon>Ustilaginaceae</taxon>
        <taxon>Moesziomyces</taxon>
    </lineage>
</organism>
<evidence type="ECO:0000313" key="7">
    <source>
        <dbReference type="Proteomes" id="UP000325008"/>
    </source>
</evidence>
<dbReference type="InterPro" id="IPR001129">
    <property type="entry name" value="Membr-assoc_MAPEG"/>
</dbReference>
<dbReference type="RefSeq" id="XP_014659560.1">
    <property type="nucleotide sequence ID" value="XM_014804074.1"/>
</dbReference>
<name>A0A5C3FF09_PSEA2</name>
<dbReference type="Proteomes" id="UP000325008">
    <property type="component" value="Unassembled WGS sequence"/>
</dbReference>
<dbReference type="SUPFAM" id="SSF161084">
    <property type="entry name" value="MAPEG domain-like"/>
    <property type="match status" value="1"/>
</dbReference>
<dbReference type="Gene3D" id="1.20.120.550">
    <property type="entry name" value="Membrane associated eicosanoid/glutathione metabolism-like domain"/>
    <property type="match status" value="1"/>
</dbReference>
<keyword evidence="2 5" id="KW-0812">Transmembrane</keyword>
<evidence type="ECO:0000256" key="1">
    <source>
        <dbReference type="ARBA" id="ARBA00004370"/>
    </source>
</evidence>
<evidence type="ECO:0000256" key="5">
    <source>
        <dbReference type="SAM" id="Phobius"/>
    </source>
</evidence>
<keyword evidence="4 5" id="KW-0472">Membrane</keyword>
<evidence type="ECO:0000256" key="2">
    <source>
        <dbReference type="ARBA" id="ARBA00022692"/>
    </source>
</evidence>
<reference evidence="6" key="1">
    <citation type="submission" date="2018-03" db="EMBL/GenBank/DDBJ databases">
        <authorList>
            <person name="Guldener U."/>
        </authorList>
    </citation>
    <scope>NUCLEOTIDE SEQUENCE [LARGE SCALE GENOMIC DNA]</scope>
    <source>
        <strain evidence="6">ATCC34888</strain>
    </source>
</reference>
<evidence type="ECO:0000313" key="6">
    <source>
        <dbReference type="EMBL" id="SPO42800.1"/>
    </source>
</evidence>
<proteinExistence type="predicted"/>
<dbReference type="EMBL" id="OOIQ01000001">
    <property type="protein sequence ID" value="SPO42800.1"/>
    <property type="molecule type" value="Genomic_DNA"/>
</dbReference>
<keyword evidence="3 5" id="KW-1133">Transmembrane helix</keyword>
<dbReference type="GO" id="GO:0016020">
    <property type="term" value="C:membrane"/>
    <property type="evidence" value="ECO:0007669"/>
    <property type="project" value="UniProtKB-SubCell"/>
</dbReference>
<dbReference type="InterPro" id="IPR023352">
    <property type="entry name" value="MAPEG-like_dom_sf"/>
</dbReference>
<dbReference type="PANTHER" id="PTHR35371">
    <property type="entry name" value="INNER MEMBRANE PROTEIN"/>
    <property type="match status" value="1"/>
</dbReference>
<gene>
    <name evidence="6" type="ORF">PSANT_00483</name>
</gene>
<feature type="transmembrane region" description="Helical" evidence="5">
    <location>
        <begin position="20"/>
        <end position="39"/>
    </location>
</feature>
<sequence>MTVFSGSSALSSVPNHSYYAIPAAWVLAVLPHFYAVALSKGQFKNAHPRQLLHDLLAKKTKTANDAKIIRAESAQLNGFENLGLFAAAVVAANVAKVPNSELNTLTATYLASRALFNLLYIFVTQESTATLRSASFLTGVGTIWTLFIKAGLRAV</sequence>
<comment type="caution">
    <text evidence="6">The sequence shown here is derived from an EMBL/GenBank/DDBJ whole genome shotgun (WGS) entry which is preliminary data.</text>
</comment>